<reference evidence="1 2" key="2">
    <citation type="journal article" date="2022" name="Mol. Ecol. Resour.">
        <title>The genomes of chicory, endive, great burdock and yacon provide insights into Asteraceae paleo-polyploidization history and plant inulin production.</title>
        <authorList>
            <person name="Fan W."/>
            <person name="Wang S."/>
            <person name="Wang H."/>
            <person name="Wang A."/>
            <person name="Jiang F."/>
            <person name="Liu H."/>
            <person name="Zhao H."/>
            <person name="Xu D."/>
            <person name="Zhang Y."/>
        </authorList>
    </citation>
    <scope>NUCLEOTIDE SEQUENCE [LARGE SCALE GENOMIC DNA]</scope>
    <source>
        <strain evidence="2">cv. Yunnan</strain>
        <tissue evidence="1">Leaves</tissue>
    </source>
</reference>
<sequence length="91" mass="10382">MDSGSSLFLGDWGITLCRRLSKEDCQRKSQGNSLSVKLLRPIYQQIAEMQNGEESGTFGKTTLEALVVKLSIRKESARLLFYVKHKHNYVF</sequence>
<protein>
    <submittedName>
        <fullName evidence="1">Uncharacterized protein</fullName>
    </submittedName>
</protein>
<gene>
    <name evidence="1" type="ORF">L1987_52932</name>
</gene>
<keyword evidence="2" id="KW-1185">Reference proteome</keyword>
<proteinExistence type="predicted"/>
<accession>A0ACB9EUH9</accession>
<organism evidence="1 2">
    <name type="scientific">Smallanthus sonchifolius</name>
    <dbReference type="NCBI Taxonomy" id="185202"/>
    <lineage>
        <taxon>Eukaryota</taxon>
        <taxon>Viridiplantae</taxon>
        <taxon>Streptophyta</taxon>
        <taxon>Embryophyta</taxon>
        <taxon>Tracheophyta</taxon>
        <taxon>Spermatophyta</taxon>
        <taxon>Magnoliopsida</taxon>
        <taxon>eudicotyledons</taxon>
        <taxon>Gunneridae</taxon>
        <taxon>Pentapetalae</taxon>
        <taxon>asterids</taxon>
        <taxon>campanulids</taxon>
        <taxon>Asterales</taxon>
        <taxon>Asteraceae</taxon>
        <taxon>Asteroideae</taxon>
        <taxon>Heliantheae alliance</taxon>
        <taxon>Millerieae</taxon>
        <taxon>Smallanthus</taxon>
    </lineage>
</organism>
<dbReference type="EMBL" id="CM042034">
    <property type="protein sequence ID" value="KAI3762502.1"/>
    <property type="molecule type" value="Genomic_DNA"/>
</dbReference>
<comment type="caution">
    <text evidence="1">The sequence shown here is derived from an EMBL/GenBank/DDBJ whole genome shotgun (WGS) entry which is preliminary data.</text>
</comment>
<reference evidence="2" key="1">
    <citation type="journal article" date="2022" name="Mol. Ecol. Resour.">
        <title>The genomes of chicory, endive, great burdock and yacon provide insights into Asteraceae palaeo-polyploidization history and plant inulin production.</title>
        <authorList>
            <person name="Fan W."/>
            <person name="Wang S."/>
            <person name="Wang H."/>
            <person name="Wang A."/>
            <person name="Jiang F."/>
            <person name="Liu H."/>
            <person name="Zhao H."/>
            <person name="Xu D."/>
            <person name="Zhang Y."/>
        </authorList>
    </citation>
    <scope>NUCLEOTIDE SEQUENCE [LARGE SCALE GENOMIC DNA]</scope>
    <source>
        <strain evidence="2">cv. Yunnan</strain>
    </source>
</reference>
<dbReference type="Proteomes" id="UP001056120">
    <property type="component" value="Linkage Group LG17"/>
</dbReference>
<evidence type="ECO:0000313" key="2">
    <source>
        <dbReference type="Proteomes" id="UP001056120"/>
    </source>
</evidence>
<name>A0ACB9EUH9_9ASTR</name>
<evidence type="ECO:0000313" key="1">
    <source>
        <dbReference type="EMBL" id="KAI3762502.1"/>
    </source>
</evidence>